<dbReference type="Proteomes" id="UP000275408">
    <property type="component" value="Unassembled WGS sequence"/>
</dbReference>
<evidence type="ECO:0000256" key="1">
    <source>
        <dbReference type="ARBA" id="ARBA00010568"/>
    </source>
</evidence>
<evidence type="ECO:0000313" key="3">
    <source>
        <dbReference type="Proteomes" id="UP000275408"/>
    </source>
</evidence>
<dbReference type="InterPro" id="IPR023398">
    <property type="entry name" value="TIF_eIF4e-like"/>
</dbReference>
<reference evidence="2 3" key="1">
    <citation type="journal article" date="2018" name="Sci. Rep.">
        <title>Comparative analysis of the Pocillopora damicornis genome highlights role of immune system in coral evolution.</title>
        <authorList>
            <person name="Cunning R."/>
            <person name="Bay R.A."/>
            <person name="Gillette P."/>
            <person name="Baker A.C."/>
            <person name="Traylor-Knowles N."/>
        </authorList>
    </citation>
    <scope>NUCLEOTIDE SEQUENCE [LARGE SCALE GENOMIC DNA]</scope>
    <source>
        <strain evidence="2">RSMAS</strain>
        <tissue evidence="2">Whole animal</tissue>
    </source>
</reference>
<organism evidence="2 3">
    <name type="scientific">Pocillopora damicornis</name>
    <name type="common">Cauliflower coral</name>
    <name type="synonym">Millepora damicornis</name>
    <dbReference type="NCBI Taxonomy" id="46731"/>
    <lineage>
        <taxon>Eukaryota</taxon>
        <taxon>Metazoa</taxon>
        <taxon>Cnidaria</taxon>
        <taxon>Anthozoa</taxon>
        <taxon>Hexacorallia</taxon>
        <taxon>Scleractinia</taxon>
        <taxon>Astrocoeniina</taxon>
        <taxon>Pocilloporidae</taxon>
        <taxon>Pocillopora</taxon>
    </lineage>
</organism>
<dbReference type="PANTHER" id="PTHR31977">
    <property type="entry name" value="UPF0696 PROTEIN C11ORF68"/>
    <property type="match status" value="1"/>
</dbReference>
<protein>
    <recommendedName>
        <fullName evidence="4">DUF1917 domain-containing protein</fullName>
    </recommendedName>
</protein>
<gene>
    <name evidence="2" type="ORF">pdam_00006486</name>
</gene>
<accession>A0A3M6THG0</accession>
<proteinExistence type="inferred from homology"/>
<evidence type="ECO:0000313" key="2">
    <source>
        <dbReference type="EMBL" id="RMX40853.1"/>
    </source>
</evidence>
<dbReference type="PANTHER" id="PTHR31977:SF1">
    <property type="entry name" value="UPF0696 PROTEIN C11ORF68"/>
    <property type="match status" value="1"/>
</dbReference>
<dbReference type="EMBL" id="RCHS01003571">
    <property type="protein sequence ID" value="RMX40853.1"/>
    <property type="molecule type" value="Genomic_DNA"/>
</dbReference>
<dbReference type="Gene3D" id="3.30.760.10">
    <property type="entry name" value="RNA Cap, Translation Initiation Factor Eif4e"/>
    <property type="match status" value="1"/>
</dbReference>
<comment type="similarity">
    <text evidence="1">Belongs to the UPF0696 family.</text>
</comment>
<dbReference type="SUPFAM" id="SSF55418">
    <property type="entry name" value="eIF4e-like"/>
    <property type="match status" value="1"/>
</dbReference>
<dbReference type="InterPro" id="IPR015034">
    <property type="entry name" value="Bles03"/>
</dbReference>
<sequence>MAASRPNKDDGEWIIYKGDMPIDDFLKRNRPTQIECSQYSWISVWRHSDFSKMKSPDKASLLKEWECNMENFGKITSDYILQLAEEYDYKTGKWLIYSKPAIDNVWKRVAKAVVAGKLGYSAKVSTHDPEENAHVICVYTEDFTNEEHVRKVEENLRKEGITARMTYKPDIYTTLGIYRKNPWGLRPTVYSSHR</sequence>
<dbReference type="Pfam" id="PF08939">
    <property type="entry name" value="Bles03"/>
    <property type="match status" value="1"/>
</dbReference>
<comment type="caution">
    <text evidence="2">The sequence shown here is derived from an EMBL/GenBank/DDBJ whole genome shotgun (WGS) entry which is preliminary data.</text>
</comment>
<keyword evidence="3" id="KW-1185">Reference proteome</keyword>
<name>A0A3M6THG0_POCDA</name>
<dbReference type="OrthoDB" id="10067381at2759"/>
<dbReference type="AlphaFoldDB" id="A0A3M6THG0"/>
<evidence type="ECO:0008006" key="4">
    <source>
        <dbReference type="Google" id="ProtNLM"/>
    </source>
</evidence>